<feature type="region of interest" description="Disordered" evidence="1">
    <location>
        <begin position="119"/>
        <end position="149"/>
    </location>
</feature>
<feature type="compositionally biased region" description="Low complexity" evidence="1">
    <location>
        <begin position="119"/>
        <end position="132"/>
    </location>
</feature>
<keyword evidence="4" id="KW-1185">Reference proteome</keyword>
<name>A0A8H5BJN7_9AGAR</name>
<accession>A0A8H5BJN7</accession>
<organism evidence="3 4">
    <name type="scientific">Psilocybe cf. subviscida</name>
    <dbReference type="NCBI Taxonomy" id="2480587"/>
    <lineage>
        <taxon>Eukaryota</taxon>
        <taxon>Fungi</taxon>
        <taxon>Dikarya</taxon>
        <taxon>Basidiomycota</taxon>
        <taxon>Agaricomycotina</taxon>
        <taxon>Agaricomycetes</taxon>
        <taxon>Agaricomycetidae</taxon>
        <taxon>Agaricales</taxon>
        <taxon>Agaricineae</taxon>
        <taxon>Strophariaceae</taxon>
        <taxon>Psilocybe</taxon>
    </lineage>
</organism>
<dbReference type="PANTHER" id="PTHR38705">
    <property type="entry name" value="PROTEIN RDS1"/>
    <property type="match status" value="1"/>
</dbReference>
<evidence type="ECO:0000313" key="3">
    <source>
        <dbReference type="EMBL" id="KAF5324076.1"/>
    </source>
</evidence>
<evidence type="ECO:0000256" key="2">
    <source>
        <dbReference type="SAM" id="SignalP"/>
    </source>
</evidence>
<dbReference type="AlphaFoldDB" id="A0A8H5BJN7"/>
<dbReference type="EMBL" id="JAACJJ010000016">
    <property type="protein sequence ID" value="KAF5324076.1"/>
    <property type="molecule type" value="Genomic_DNA"/>
</dbReference>
<feature type="chain" id="PRO_5034882450" evidence="2">
    <location>
        <begin position="23"/>
        <end position="464"/>
    </location>
</feature>
<sequence>MKALSLSLLATALSASISTVVGKVIPSPRDLFSSPPLMMERELGMGIPTTGDLIPSLGLNSLVDSTPLGSILSSSSLDSQFVRRGDSNTPSGSGASTPGDAAANESKLDDATKELNININNVNANTNTNTNAQPNGGSERKDGNNNNEADLSDLQYLNYNLFVEQFLVSFFEHGQRKYSEADFTGAGFPGWVRGRYQQILEHEKAHKEFLASAIAGSGAQPVLPCRYEFNDANVHDFVAISAALTTIASSSYVGSLQCFNNRAYITTSASILSVESRQTSWINGAVRKINPWNTAFETPLTPNEVVTLFLSFMDFDTCPQENRDRLPPNFRPYPVLTLAPRLVPGEEAEISFPYPGGLGPDEHLYLAFLVGIETIFAPVEERRHTKRGDTNVNTNNFGANKNNDNTRRFFVQLPRDLSATGTVYFTLVRGPDDIRAIRLDDHSIVAGPAIAEFPFDSSYKPITW</sequence>
<evidence type="ECO:0000313" key="4">
    <source>
        <dbReference type="Proteomes" id="UP000567179"/>
    </source>
</evidence>
<gene>
    <name evidence="3" type="ORF">D9619_011220</name>
</gene>
<dbReference type="Proteomes" id="UP000567179">
    <property type="component" value="Unassembled WGS sequence"/>
</dbReference>
<proteinExistence type="predicted"/>
<feature type="compositionally biased region" description="Polar residues" evidence="1">
    <location>
        <begin position="87"/>
        <end position="96"/>
    </location>
</feature>
<feature type="region of interest" description="Disordered" evidence="1">
    <location>
        <begin position="79"/>
        <end position="104"/>
    </location>
</feature>
<dbReference type="OrthoDB" id="1001765at2759"/>
<dbReference type="Pfam" id="PF13668">
    <property type="entry name" value="Ferritin_2"/>
    <property type="match status" value="1"/>
</dbReference>
<keyword evidence="2" id="KW-0732">Signal</keyword>
<reference evidence="3 4" key="1">
    <citation type="journal article" date="2020" name="ISME J.">
        <title>Uncovering the hidden diversity of litter-decomposition mechanisms in mushroom-forming fungi.</title>
        <authorList>
            <person name="Floudas D."/>
            <person name="Bentzer J."/>
            <person name="Ahren D."/>
            <person name="Johansson T."/>
            <person name="Persson P."/>
            <person name="Tunlid A."/>
        </authorList>
    </citation>
    <scope>NUCLEOTIDE SEQUENCE [LARGE SCALE GENOMIC DNA]</scope>
    <source>
        <strain evidence="3 4">CBS 101986</strain>
    </source>
</reference>
<feature type="signal peptide" evidence="2">
    <location>
        <begin position="1"/>
        <end position="22"/>
    </location>
</feature>
<protein>
    <submittedName>
        <fullName evidence="3">Uncharacterized protein</fullName>
    </submittedName>
</protein>
<comment type="caution">
    <text evidence="3">The sequence shown here is derived from an EMBL/GenBank/DDBJ whole genome shotgun (WGS) entry which is preliminary data.</text>
</comment>
<evidence type="ECO:0000256" key="1">
    <source>
        <dbReference type="SAM" id="MobiDB-lite"/>
    </source>
</evidence>
<dbReference type="PANTHER" id="PTHR38705:SF1">
    <property type="entry name" value="PROTEIN RDS1"/>
    <property type="match status" value="1"/>
</dbReference>
<dbReference type="InterPro" id="IPR039254">
    <property type="entry name" value="Rds1"/>
</dbReference>